<dbReference type="RefSeq" id="WP_062037494.1">
    <property type="nucleotide sequence ID" value="NZ_DF968182.1"/>
</dbReference>
<gene>
    <name evidence="1" type="ORF">TBC1_11313</name>
</gene>
<dbReference type="EMBL" id="DF968182">
    <property type="protein sequence ID" value="GAP42184.1"/>
    <property type="molecule type" value="Genomic_DNA"/>
</dbReference>
<dbReference type="Gene3D" id="1.25.40.290">
    <property type="entry name" value="ARM repeat domains"/>
    <property type="match status" value="1"/>
</dbReference>
<dbReference type="InterPro" id="IPR014825">
    <property type="entry name" value="DNA_alkylation"/>
</dbReference>
<dbReference type="CDD" id="cd07064">
    <property type="entry name" value="AlkD_like_1"/>
    <property type="match status" value="1"/>
</dbReference>
<dbReference type="InterPro" id="IPR016024">
    <property type="entry name" value="ARM-type_fold"/>
</dbReference>
<dbReference type="AlphaFoldDB" id="A0A0S7BZS7"/>
<dbReference type="PANTHER" id="PTHR34070:SF1">
    <property type="entry name" value="DNA ALKYLATION REPAIR PROTEIN"/>
    <property type="match status" value="1"/>
</dbReference>
<dbReference type="Pfam" id="PF08713">
    <property type="entry name" value="DNA_alkylation"/>
    <property type="match status" value="1"/>
</dbReference>
<dbReference type="PATRIC" id="fig|1678841.3.peg.358"/>
<proteinExistence type="predicted"/>
<keyword evidence="2" id="KW-1185">Reference proteome</keyword>
<evidence type="ECO:0000313" key="2">
    <source>
        <dbReference type="Proteomes" id="UP000053091"/>
    </source>
</evidence>
<dbReference type="STRING" id="1678841.TBC1_11313"/>
<reference evidence="1" key="1">
    <citation type="journal article" date="2015" name="Genome Announc.">
        <title>Draft Genome Sequence of Bacteroidales Strain TBC1, a Novel Isolate from a Methanogenic Wastewater Treatment System.</title>
        <authorList>
            <person name="Tourlousse D.M."/>
            <person name="Matsuura N."/>
            <person name="Sun L."/>
            <person name="Toyonaga M."/>
            <person name="Kuroda K."/>
            <person name="Ohashi A."/>
            <person name="Cruz R."/>
            <person name="Yamaguchi T."/>
            <person name="Sekiguchi Y."/>
        </authorList>
    </citation>
    <scope>NUCLEOTIDE SEQUENCE [LARGE SCALE GENOMIC DNA]</scope>
    <source>
        <strain evidence="1">TBC1</strain>
    </source>
</reference>
<organism evidence="1">
    <name type="scientific">Lentimicrobium saccharophilum</name>
    <dbReference type="NCBI Taxonomy" id="1678841"/>
    <lineage>
        <taxon>Bacteria</taxon>
        <taxon>Pseudomonadati</taxon>
        <taxon>Bacteroidota</taxon>
        <taxon>Bacteroidia</taxon>
        <taxon>Bacteroidales</taxon>
        <taxon>Lentimicrobiaceae</taxon>
        <taxon>Lentimicrobium</taxon>
    </lineage>
</organism>
<dbReference type="SUPFAM" id="SSF48371">
    <property type="entry name" value="ARM repeat"/>
    <property type="match status" value="1"/>
</dbReference>
<dbReference type="Gene3D" id="1.20.1660.10">
    <property type="entry name" value="Hypothetical protein (EF3068)"/>
    <property type="match status" value="1"/>
</dbReference>
<evidence type="ECO:0000313" key="1">
    <source>
        <dbReference type="EMBL" id="GAP42184.1"/>
    </source>
</evidence>
<accession>A0A0S7BZS7</accession>
<dbReference type="OrthoDB" id="9775346at2"/>
<dbReference type="Proteomes" id="UP000053091">
    <property type="component" value="Unassembled WGS sequence"/>
</dbReference>
<sequence>MDAVLYANSLKALFQEKANPLHAPAMEKYMLNQFRFFGIPSPERKLLTRDFKQQYGLPAPLQLNETVRMIWEMEERELQYAIMEIISSKQCLRNPERILLFEEMIVNRSWWDTVDYIASNLVGPWMSLYPERTAELTESWLNSGNLWLQRTVLLFQLKYRDKTDEQLLFRAIRQLAGSREFFIRKAIGWALREYSKTRPERVIAFVEANTLSPLSRREALKVILKNKTHE</sequence>
<dbReference type="PANTHER" id="PTHR34070">
    <property type="entry name" value="ARMADILLO-TYPE FOLD"/>
    <property type="match status" value="1"/>
</dbReference>
<name>A0A0S7BZS7_9BACT</name>
<protein>
    <submittedName>
        <fullName evidence="1">3-methyladenine DNA glycosylase AlkD</fullName>
    </submittedName>
</protein>